<comment type="caution">
    <text evidence="1">The sequence shown here is derived from an EMBL/GenBank/DDBJ whole genome shotgun (WGS) entry which is preliminary data.</text>
</comment>
<accession>A0A7J7J5C0</accession>
<evidence type="ECO:0000313" key="1">
    <source>
        <dbReference type="EMBL" id="KAF6021342.1"/>
    </source>
</evidence>
<protein>
    <submittedName>
        <fullName evidence="1">Uncharacterized protein</fullName>
    </submittedName>
</protein>
<name>A0A7J7J5C0_BUGNE</name>
<gene>
    <name evidence="1" type="ORF">EB796_020352</name>
</gene>
<evidence type="ECO:0000313" key="2">
    <source>
        <dbReference type="Proteomes" id="UP000593567"/>
    </source>
</evidence>
<proteinExistence type="predicted"/>
<dbReference type="Proteomes" id="UP000593567">
    <property type="component" value="Unassembled WGS sequence"/>
</dbReference>
<organism evidence="1 2">
    <name type="scientific">Bugula neritina</name>
    <name type="common">Brown bryozoan</name>
    <name type="synonym">Sertularia neritina</name>
    <dbReference type="NCBI Taxonomy" id="10212"/>
    <lineage>
        <taxon>Eukaryota</taxon>
        <taxon>Metazoa</taxon>
        <taxon>Spiralia</taxon>
        <taxon>Lophotrochozoa</taxon>
        <taxon>Bryozoa</taxon>
        <taxon>Gymnolaemata</taxon>
        <taxon>Cheilostomatida</taxon>
        <taxon>Flustrina</taxon>
        <taxon>Buguloidea</taxon>
        <taxon>Bugulidae</taxon>
        <taxon>Bugula</taxon>
    </lineage>
</organism>
<keyword evidence="2" id="KW-1185">Reference proteome</keyword>
<reference evidence="1" key="1">
    <citation type="submission" date="2020-06" db="EMBL/GenBank/DDBJ databases">
        <title>Draft genome of Bugula neritina, a colonial animal packing powerful symbionts and potential medicines.</title>
        <authorList>
            <person name="Rayko M."/>
        </authorList>
    </citation>
    <scope>NUCLEOTIDE SEQUENCE [LARGE SCALE GENOMIC DNA]</scope>
    <source>
        <strain evidence="1">Kwan_BN1</strain>
    </source>
</reference>
<sequence>MLIVVVLVYYYSKSPSVIFHMVFHQHNDFCSYYVEEKECLYMCYFLQEEKYVLLPQKQLMALRPAKQM</sequence>
<dbReference type="EMBL" id="VXIV02003062">
    <property type="protein sequence ID" value="KAF6021342.1"/>
    <property type="molecule type" value="Genomic_DNA"/>
</dbReference>
<dbReference type="AlphaFoldDB" id="A0A7J7J5C0"/>